<gene>
    <name evidence="2" type="ORF">Tco025E_09172</name>
</gene>
<evidence type="ECO:0000256" key="1">
    <source>
        <dbReference type="SAM" id="Phobius"/>
    </source>
</evidence>
<dbReference type="EMBL" id="MKKU01001008">
    <property type="protein sequence ID" value="RNE98764.1"/>
    <property type="molecule type" value="Genomic_DNA"/>
</dbReference>
<sequence length="105" mass="12512">MTHGDTSVFARATRQTEDPFLRGGTASQRFLHRYRKYPFPVRMTGLFLVGFVLGGVIETFACKTHMYESVMAKKDMRRHDFDEFVDDFRENVERWQRQDMLQRRG</sequence>
<organism evidence="2 3">
    <name type="scientific">Trypanosoma conorhini</name>
    <dbReference type="NCBI Taxonomy" id="83891"/>
    <lineage>
        <taxon>Eukaryota</taxon>
        <taxon>Discoba</taxon>
        <taxon>Euglenozoa</taxon>
        <taxon>Kinetoplastea</taxon>
        <taxon>Metakinetoplastina</taxon>
        <taxon>Trypanosomatida</taxon>
        <taxon>Trypanosomatidae</taxon>
        <taxon>Trypanosoma</taxon>
    </lineage>
</organism>
<dbReference type="GeneID" id="40322783"/>
<dbReference type="Proteomes" id="UP000284403">
    <property type="component" value="Unassembled WGS sequence"/>
</dbReference>
<reference evidence="2 3" key="1">
    <citation type="journal article" date="2018" name="BMC Genomics">
        <title>Genomic comparison of Trypanosoma conorhini and Trypanosoma rangeli to Trypanosoma cruzi strains of high and low virulence.</title>
        <authorList>
            <person name="Bradwell K.R."/>
            <person name="Koparde V.N."/>
            <person name="Matveyev A.V."/>
            <person name="Serrano M.G."/>
            <person name="Alves J.M."/>
            <person name="Parikh H."/>
            <person name="Huang B."/>
            <person name="Lee V."/>
            <person name="Espinosa-Alvarez O."/>
            <person name="Ortiz P.A."/>
            <person name="Costa-Martins A.G."/>
            <person name="Teixeira M.M."/>
            <person name="Buck G.A."/>
        </authorList>
    </citation>
    <scope>NUCLEOTIDE SEQUENCE [LARGE SCALE GENOMIC DNA]</scope>
    <source>
        <strain evidence="2 3">025E</strain>
    </source>
</reference>
<dbReference type="RefSeq" id="XP_029223896.1">
    <property type="nucleotide sequence ID" value="XM_029375997.1"/>
</dbReference>
<protein>
    <submittedName>
        <fullName evidence="2">Uncharacterized protein</fullName>
    </submittedName>
</protein>
<keyword evidence="1" id="KW-0812">Transmembrane</keyword>
<keyword evidence="1" id="KW-0472">Membrane</keyword>
<dbReference type="OrthoDB" id="245940at2759"/>
<comment type="caution">
    <text evidence="2">The sequence shown here is derived from an EMBL/GenBank/DDBJ whole genome shotgun (WGS) entry which is preliminary data.</text>
</comment>
<name>A0A3R7KEB0_9TRYP</name>
<feature type="transmembrane region" description="Helical" evidence="1">
    <location>
        <begin position="39"/>
        <end position="61"/>
    </location>
</feature>
<keyword evidence="1" id="KW-1133">Transmembrane helix</keyword>
<dbReference type="AlphaFoldDB" id="A0A3R7KEB0"/>
<keyword evidence="3" id="KW-1185">Reference proteome</keyword>
<proteinExistence type="predicted"/>
<accession>A0A3R7KEB0</accession>
<evidence type="ECO:0000313" key="2">
    <source>
        <dbReference type="EMBL" id="RNE98764.1"/>
    </source>
</evidence>
<evidence type="ECO:0000313" key="3">
    <source>
        <dbReference type="Proteomes" id="UP000284403"/>
    </source>
</evidence>